<evidence type="ECO:0000256" key="1">
    <source>
        <dbReference type="SAM" id="SignalP"/>
    </source>
</evidence>
<evidence type="ECO:0000313" key="3">
    <source>
        <dbReference type="Proteomes" id="UP000678393"/>
    </source>
</evidence>
<proteinExistence type="predicted"/>
<sequence length="98" mass="11125">MSYSFTPITMLLLATVFCLMTSVLTSQVPPVIPLSQMDPEHACLFICNICFPNEEDVGNLMTCSNTVCQSSRTCEMEKFIWLGHHCRHYGMAESMWSH</sequence>
<dbReference type="Proteomes" id="UP000678393">
    <property type="component" value="Unassembled WGS sequence"/>
</dbReference>
<name>A0A8S3YTD5_9EUPU</name>
<gene>
    <name evidence="2" type="ORF">CUNI_LOCUS5771</name>
</gene>
<dbReference type="AlphaFoldDB" id="A0A8S3YTD5"/>
<keyword evidence="3" id="KW-1185">Reference proteome</keyword>
<comment type="caution">
    <text evidence="2">The sequence shown here is derived from an EMBL/GenBank/DDBJ whole genome shotgun (WGS) entry which is preliminary data.</text>
</comment>
<evidence type="ECO:0000313" key="2">
    <source>
        <dbReference type="EMBL" id="CAG5120213.1"/>
    </source>
</evidence>
<protein>
    <submittedName>
        <fullName evidence="2">Uncharacterized protein</fullName>
    </submittedName>
</protein>
<feature type="signal peptide" evidence="1">
    <location>
        <begin position="1"/>
        <end position="25"/>
    </location>
</feature>
<accession>A0A8S3YTD5</accession>
<reference evidence="2" key="1">
    <citation type="submission" date="2021-04" db="EMBL/GenBank/DDBJ databases">
        <authorList>
            <consortium name="Molecular Ecology Group"/>
        </authorList>
    </citation>
    <scope>NUCLEOTIDE SEQUENCE</scope>
</reference>
<feature type="chain" id="PRO_5035876508" evidence="1">
    <location>
        <begin position="26"/>
        <end position="98"/>
    </location>
</feature>
<dbReference type="OrthoDB" id="6104532at2759"/>
<dbReference type="EMBL" id="CAJHNH020000855">
    <property type="protein sequence ID" value="CAG5120213.1"/>
    <property type="molecule type" value="Genomic_DNA"/>
</dbReference>
<keyword evidence="1" id="KW-0732">Signal</keyword>
<organism evidence="2 3">
    <name type="scientific">Candidula unifasciata</name>
    <dbReference type="NCBI Taxonomy" id="100452"/>
    <lineage>
        <taxon>Eukaryota</taxon>
        <taxon>Metazoa</taxon>
        <taxon>Spiralia</taxon>
        <taxon>Lophotrochozoa</taxon>
        <taxon>Mollusca</taxon>
        <taxon>Gastropoda</taxon>
        <taxon>Heterobranchia</taxon>
        <taxon>Euthyneura</taxon>
        <taxon>Panpulmonata</taxon>
        <taxon>Eupulmonata</taxon>
        <taxon>Stylommatophora</taxon>
        <taxon>Helicina</taxon>
        <taxon>Helicoidea</taxon>
        <taxon>Geomitridae</taxon>
        <taxon>Candidula</taxon>
    </lineage>
</organism>